<keyword evidence="1 2" id="KW-0694">RNA-binding</keyword>
<dbReference type="InterPro" id="IPR035979">
    <property type="entry name" value="RBD_domain_sf"/>
</dbReference>
<gene>
    <name evidence="5" type="ORF">OSB1V03_LOCUS20955</name>
</gene>
<dbReference type="EMBL" id="CAJPIZ010036693">
    <property type="protein sequence ID" value="CAG2121009.1"/>
    <property type="molecule type" value="Genomic_DNA"/>
</dbReference>
<dbReference type="Proteomes" id="UP000759131">
    <property type="component" value="Unassembled WGS sequence"/>
</dbReference>
<dbReference type="PROSITE" id="PS50102">
    <property type="entry name" value="RRM"/>
    <property type="match status" value="1"/>
</dbReference>
<reference evidence="5" key="1">
    <citation type="submission" date="2020-11" db="EMBL/GenBank/DDBJ databases">
        <authorList>
            <person name="Tran Van P."/>
        </authorList>
    </citation>
    <scope>NUCLEOTIDE SEQUENCE</scope>
</reference>
<evidence type="ECO:0000256" key="3">
    <source>
        <dbReference type="SAM" id="MobiDB-lite"/>
    </source>
</evidence>
<feature type="region of interest" description="Disordered" evidence="3">
    <location>
        <begin position="85"/>
        <end position="192"/>
    </location>
</feature>
<feature type="compositionally biased region" description="Low complexity" evidence="3">
    <location>
        <begin position="121"/>
        <end position="132"/>
    </location>
</feature>
<feature type="compositionally biased region" description="Basic and acidic residues" evidence="3">
    <location>
        <begin position="159"/>
        <end position="171"/>
    </location>
</feature>
<evidence type="ECO:0000313" key="6">
    <source>
        <dbReference type="Proteomes" id="UP000759131"/>
    </source>
</evidence>
<dbReference type="SMART" id="SM00360">
    <property type="entry name" value="RRM"/>
    <property type="match status" value="1"/>
</dbReference>
<dbReference type="PANTHER" id="PTHR48034">
    <property type="entry name" value="TRANSFORMER-2 SEX-DETERMINING PROTEIN-RELATED"/>
    <property type="match status" value="1"/>
</dbReference>
<evidence type="ECO:0000313" key="5">
    <source>
        <dbReference type="EMBL" id="CAD7646403.1"/>
    </source>
</evidence>
<organism evidence="5">
    <name type="scientific">Medioppia subpectinata</name>
    <dbReference type="NCBI Taxonomy" id="1979941"/>
    <lineage>
        <taxon>Eukaryota</taxon>
        <taxon>Metazoa</taxon>
        <taxon>Ecdysozoa</taxon>
        <taxon>Arthropoda</taxon>
        <taxon>Chelicerata</taxon>
        <taxon>Arachnida</taxon>
        <taxon>Acari</taxon>
        <taxon>Acariformes</taxon>
        <taxon>Sarcoptiformes</taxon>
        <taxon>Oribatida</taxon>
        <taxon>Brachypylina</taxon>
        <taxon>Oppioidea</taxon>
        <taxon>Oppiidae</taxon>
        <taxon>Medioppia</taxon>
    </lineage>
</organism>
<evidence type="ECO:0000256" key="1">
    <source>
        <dbReference type="ARBA" id="ARBA00022884"/>
    </source>
</evidence>
<name>A0A7R9QI20_9ACAR</name>
<dbReference type="Pfam" id="PF00076">
    <property type="entry name" value="RRM_1"/>
    <property type="match status" value="1"/>
</dbReference>
<accession>A0A7R9QI20</accession>
<dbReference type="GO" id="GO:0003723">
    <property type="term" value="F:RNA binding"/>
    <property type="evidence" value="ECO:0007669"/>
    <property type="project" value="UniProtKB-UniRule"/>
</dbReference>
<dbReference type="AlphaFoldDB" id="A0A7R9QI20"/>
<dbReference type="Gene3D" id="3.30.70.330">
    <property type="match status" value="1"/>
</dbReference>
<dbReference type="InterPro" id="IPR000504">
    <property type="entry name" value="RRM_dom"/>
</dbReference>
<evidence type="ECO:0000256" key="2">
    <source>
        <dbReference type="PROSITE-ProRule" id="PRU00176"/>
    </source>
</evidence>
<dbReference type="SUPFAM" id="SSF54928">
    <property type="entry name" value="RNA-binding domain, RBD"/>
    <property type="match status" value="1"/>
</dbReference>
<protein>
    <recommendedName>
        <fullName evidence="4">RRM domain-containing protein</fullName>
    </recommendedName>
</protein>
<proteinExistence type="predicted"/>
<feature type="compositionally biased region" description="Basic and acidic residues" evidence="3">
    <location>
        <begin position="183"/>
        <end position="192"/>
    </location>
</feature>
<feature type="non-terminal residue" evidence="5">
    <location>
        <position position="192"/>
    </location>
</feature>
<dbReference type="OrthoDB" id="79941at2759"/>
<dbReference type="InterPro" id="IPR012677">
    <property type="entry name" value="Nucleotide-bd_a/b_plait_sf"/>
</dbReference>
<dbReference type="InterPro" id="IPR050441">
    <property type="entry name" value="RBM"/>
</dbReference>
<sequence>MSYRFRHECPEGCKVFVGNLDRNTGREDLRHVFGRFGRVLDVWMATTPPGFAFVMYAHRDAAREAVRRMNNARVDGRFVTVELATGVPRDDRRHRRDRSRSPQQSSTAAAVVSSRDRTTDSRPPVRYRSRSPIGRRVDDRDERADTDFRRMASNGDRCYGNRREASHRPESRSPSSRRYRQYRGRDGRRVST</sequence>
<feature type="domain" description="RRM" evidence="4">
    <location>
        <begin position="13"/>
        <end position="86"/>
    </location>
</feature>
<keyword evidence="6" id="KW-1185">Reference proteome</keyword>
<feature type="compositionally biased region" description="Basic and acidic residues" evidence="3">
    <location>
        <begin position="135"/>
        <end position="150"/>
    </location>
</feature>
<evidence type="ECO:0000259" key="4">
    <source>
        <dbReference type="PROSITE" id="PS50102"/>
    </source>
</evidence>
<dbReference type="EMBL" id="OC891268">
    <property type="protein sequence ID" value="CAD7646403.1"/>
    <property type="molecule type" value="Genomic_DNA"/>
</dbReference>
<feature type="compositionally biased region" description="Low complexity" evidence="3">
    <location>
        <begin position="101"/>
        <end position="113"/>
    </location>
</feature>